<keyword evidence="2" id="KW-0472">Membrane</keyword>
<feature type="compositionally biased region" description="Polar residues" evidence="4">
    <location>
        <begin position="754"/>
        <end position="770"/>
    </location>
</feature>
<dbReference type="Gene3D" id="2.170.130.10">
    <property type="entry name" value="TonB-dependent receptor, plug domain"/>
    <property type="match status" value="1"/>
</dbReference>
<evidence type="ECO:0000313" key="7">
    <source>
        <dbReference type="Proteomes" id="UP000234479"/>
    </source>
</evidence>
<organism evidence="6 7">
    <name type="scientific">Caulobacter zeae</name>
    <dbReference type="NCBI Taxonomy" id="2055137"/>
    <lineage>
        <taxon>Bacteria</taxon>
        <taxon>Pseudomonadati</taxon>
        <taxon>Pseudomonadota</taxon>
        <taxon>Alphaproteobacteria</taxon>
        <taxon>Caulobacterales</taxon>
        <taxon>Caulobacteraceae</taxon>
        <taxon>Caulobacter</taxon>
    </lineage>
</organism>
<dbReference type="InterPro" id="IPR011662">
    <property type="entry name" value="Secretin/TonB_short_N"/>
</dbReference>
<proteinExistence type="predicted"/>
<dbReference type="SMART" id="SM00965">
    <property type="entry name" value="STN"/>
    <property type="match status" value="1"/>
</dbReference>
<dbReference type="PANTHER" id="PTHR47234:SF3">
    <property type="entry name" value="SECRETIN_TONB SHORT N-TERMINAL DOMAIN-CONTAINING PROTEIN"/>
    <property type="match status" value="1"/>
</dbReference>
<evidence type="ECO:0000313" key="6">
    <source>
        <dbReference type="EMBL" id="PLR22620.1"/>
    </source>
</evidence>
<evidence type="ECO:0000256" key="1">
    <source>
        <dbReference type="ARBA" id="ARBA00022448"/>
    </source>
</evidence>
<feature type="compositionally biased region" description="Basic residues" evidence="4">
    <location>
        <begin position="701"/>
        <end position="711"/>
    </location>
</feature>
<feature type="domain" description="Secretin/TonB short N-terminal" evidence="5">
    <location>
        <begin position="73"/>
        <end position="124"/>
    </location>
</feature>
<evidence type="ECO:0000256" key="3">
    <source>
        <dbReference type="ARBA" id="ARBA00023237"/>
    </source>
</evidence>
<dbReference type="GO" id="GO:0019867">
    <property type="term" value="C:outer membrane"/>
    <property type="evidence" value="ECO:0007669"/>
    <property type="project" value="InterPro"/>
</dbReference>
<comment type="caution">
    <text evidence="6">The sequence shown here is derived from an EMBL/GenBank/DDBJ whole genome shotgun (WGS) entry which is preliminary data.</text>
</comment>
<keyword evidence="7" id="KW-1185">Reference proteome</keyword>
<gene>
    <name evidence="6" type="ORF">SGCZBJ_17745</name>
</gene>
<evidence type="ECO:0000256" key="4">
    <source>
        <dbReference type="SAM" id="MobiDB-lite"/>
    </source>
</evidence>
<dbReference type="SUPFAM" id="SSF56935">
    <property type="entry name" value="Porins"/>
    <property type="match status" value="1"/>
</dbReference>
<feature type="region of interest" description="Disordered" evidence="4">
    <location>
        <begin position="658"/>
        <end position="790"/>
    </location>
</feature>
<name>A0A2N5D984_9CAUL</name>
<dbReference type="EMBL" id="PJRS01000038">
    <property type="protein sequence ID" value="PLR22620.1"/>
    <property type="molecule type" value="Genomic_DNA"/>
</dbReference>
<reference evidence="6 7" key="1">
    <citation type="submission" date="2017-12" db="EMBL/GenBank/DDBJ databases">
        <title>The genome sequence of Caulobacter sp. 410.</title>
        <authorList>
            <person name="Gao J."/>
            <person name="Mao X."/>
            <person name="Sun J."/>
        </authorList>
    </citation>
    <scope>NUCLEOTIDE SEQUENCE [LARGE SCALE GENOMIC DNA]</scope>
    <source>
        <strain evidence="6 7">410</strain>
    </source>
</reference>
<evidence type="ECO:0000259" key="5">
    <source>
        <dbReference type="SMART" id="SM00965"/>
    </source>
</evidence>
<accession>A0A2N5D984</accession>
<dbReference type="AlphaFoldDB" id="A0A2N5D984"/>
<feature type="region of interest" description="Disordered" evidence="4">
    <location>
        <begin position="181"/>
        <end position="204"/>
    </location>
</feature>
<keyword evidence="1" id="KW-0813">Transport</keyword>
<protein>
    <recommendedName>
        <fullName evidence="5">Secretin/TonB short N-terminal domain-containing protein</fullName>
    </recommendedName>
</protein>
<dbReference type="Proteomes" id="UP000234479">
    <property type="component" value="Unassembled WGS sequence"/>
</dbReference>
<sequence length="790" mass="85316">MNGAGVRSPGSPKRWRSGDDELGRHGLSILAFATALGLASTADARGLLGGARIVIKEGRLADALRDLSVRTGSDLLFAPDVVGELRNKRIAGDLQVEPILSRLLEGTGLSYRRVGDGTYIVYRPEREQPTALPEVLVIGRKAQNADIRRTQNDIQGYRVATSADIRSSHVDNLDQFLRSRQSNNAERFGPASDPREGYASNRSELNFHGLGPNQTLVLVDGTRMPSTLSQFFALELNQPDVNGLPLLAIDRIETLTGTAGGIYGPGATGGVVNVILKRDYRGAEISTAYGLTDRGDGRRRRVDGRIGFTPDDGATDIMINVSRAESDGLRFGDRDFVQRARLADIAQNPAGLRYTFADGVIISSLYGENLKLSPALGGASLGSTFTYLPLGVGVGVGDGSIMRANAGKVPDALSPDGNGVLRSLTSSTTATSLLFNARHRFGQHVEAVVDFIGWENEGRSVSGFNITGWQTGWPAVMRRQPGRPVTDAFPFAQPVELVFPFPGMEAHARNRMRTLRASAKVIFDLPASWRGEANYSVGETRNRFREEGFAFDQNFPLSMFLMQPGANGEPTPEPLGSWADFVATIQAYKIPHTVLFERKLRLGDFAVRLGGPLLRRAAGDVALSLSAERRVEKASLTPWDENGSFDHDDIPLRRAARAGPVARVDTPPPARAGAASGRSLRRQPGRHSVDGLPGAAQPIRQGRHGLHRRPARLPPGRPAPAGQHRHRRVASKPGTDVGGPHHPAGLSTDRPCSWRTTGRTEQYGCSSSTRIDGPPPGTGANHRARRRLQP</sequence>
<evidence type="ECO:0000256" key="2">
    <source>
        <dbReference type="ARBA" id="ARBA00023136"/>
    </source>
</evidence>
<dbReference type="InterPro" id="IPR012910">
    <property type="entry name" value="Plug_dom"/>
</dbReference>
<keyword evidence="3" id="KW-0998">Cell outer membrane</keyword>
<dbReference type="OrthoDB" id="176668at2"/>
<dbReference type="InterPro" id="IPR037066">
    <property type="entry name" value="Plug_dom_sf"/>
</dbReference>
<dbReference type="Pfam" id="PF07715">
    <property type="entry name" value="Plug"/>
    <property type="match status" value="1"/>
</dbReference>
<dbReference type="PANTHER" id="PTHR47234">
    <property type="match status" value="1"/>
</dbReference>
<dbReference type="Gene3D" id="3.55.50.30">
    <property type="match status" value="1"/>
</dbReference>